<organism evidence="2 3">
    <name type="scientific">Biformimicrobium ophioploci</name>
    <dbReference type="NCBI Taxonomy" id="3036711"/>
    <lineage>
        <taxon>Bacteria</taxon>
        <taxon>Pseudomonadati</taxon>
        <taxon>Pseudomonadota</taxon>
        <taxon>Gammaproteobacteria</taxon>
        <taxon>Cellvibrionales</taxon>
        <taxon>Microbulbiferaceae</taxon>
        <taxon>Biformimicrobium</taxon>
    </lineage>
</organism>
<reference evidence="2 3" key="1">
    <citation type="submission" date="2023-04" db="EMBL/GenBank/DDBJ databases">
        <title>Marinobulbifer ophiurae gen. nov., sp. Nov., isolate from tissue of brittle star Ophioplocus japonicus.</title>
        <authorList>
            <person name="Kawano K."/>
            <person name="Sawayama S."/>
            <person name="Nakagawa S."/>
        </authorList>
    </citation>
    <scope>NUCLEOTIDE SEQUENCE [LARGE SCALE GENOMIC DNA]</scope>
    <source>
        <strain evidence="2 3">NKW57</strain>
    </source>
</reference>
<evidence type="ECO:0008006" key="4">
    <source>
        <dbReference type="Google" id="ProtNLM"/>
    </source>
</evidence>
<proteinExistence type="predicted"/>
<feature type="transmembrane region" description="Helical" evidence="1">
    <location>
        <begin position="97"/>
        <end position="116"/>
    </location>
</feature>
<protein>
    <recommendedName>
        <fullName evidence="4">Oxidase</fullName>
    </recommendedName>
</protein>
<accession>A0ABQ6M2A1</accession>
<keyword evidence="1" id="KW-1133">Transmembrane helix</keyword>
<keyword evidence="1" id="KW-0812">Transmembrane</keyword>
<dbReference type="EMBL" id="BSYJ01000006">
    <property type="protein sequence ID" value="GMG88470.1"/>
    <property type="molecule type" value="Genomic_DNA"/>
</dbReference>
<keyword evidence="1" id="KW-0472">Membrane</keyword>
<feature type="transmembrane region" description="Helical" evidence="1">
    <location>
        <begin position="182"/>
        <end position="203"/>
    </location>
</feature>
<feature type="transmembrane region" description="Helical" evidence="1">
    <location>
        <begin position="63"/>
        <end position="85"/>
    </location>
</feature>
<gene>
    <name evidence="2" type="ORF">MNKW57_27910</name>
</gene>
<keyword evidence="3" id="KW-1185">Reference proteome</keyword>
<feature type="transmembrane region" description="Helical" evidence="1">
    <location>
        <begin position="131"/>
        <end position="149"/>
    </location>
</feature>
<comment type="caution">
    <text evidence="2">The sequence shown here is derived from an EMBL/GenBank/DDBJ whole genome shotgun (WGS) entry which is preliminary data.</text>
</comment>
<sequence length="237" mass="26099">MDDRLKQIVLQLRVAAPVVIVATGVSLVMFVAAFFIAEKLGFSYVRFVNDPAAISGRNPFSGVYSNLGVLVWCAAAAVCVFAGWNCLKHGLRKSGRFLLVSGGITALLTLDDLFMLHEYVFPKMLGVPQEVVFFVYLAMFAGYLAFFCREILDTEFTILAVSFCLLGVSATIDNLIHSQTDLINLIEDWFKFAGLLIWAIYFVRTSNALLYPLDPDSAAAFRLADEKAVEGAAFDAH</sequence>
<feature type="transmembrane region" description="Helical" evidence="1">
    <location>
        <begin position="156"/>
        <end position="176"/>
    </location>
</feature>
<dbReference type="Proteomes" id="UP001224392">
    <property type="component" value="Unassembled WGS sequence"/>
</dbReference>
<dbReference type="RefSeq" id="WP_285765079.1">
    <property type="nucleotide sequence ID" value="NZ_BSYJ01000006.1"/>
</dbReference>
<evidence type="ECO:0000256" key="1">
    <source>
        <dbReference type="SAM" id="Phobius"/>
    </source>
</evidence>
<feature type="transmembrane region" description="Helical" evidence="1">
    <location>
        <begin position="12"/>
        <end position="37"/>
    </location>
</feature>
<evidence type="ECO:0000313" key="2">
    <source>
        <dbReference type="EMBL" id="GMG88470.1"/>
    </source>
</evidence>
<name>A0ABQ6M2A1_9GAMM</name>
<evidence type="ECO:0000313" key="3">
    <source>
        <dbReference type="Proteomes" id="UP001224392"/>
    </source>
</evidence>